<reference evidence="1 2" key="1">
    <citation type="submission" date="2018-03" db="EMBL/GenBank/DDBJ databases">
        <title>Genomes of Pezizomycetes fungi and the evolution of truffles.</title>
        <authorList>
            <person name="Murat C."/>
            <person name="Payen T."/>
            <person name="Noel B."/>
            <person name="Kuo A."/>
            <person name="Martin F.M."/>
        </authorList>
    </citation>
    <scope>NUCLEOTIDE SEQUENCE [LARGE SCALE GENOMIC DNA]</scope>
    <source>
        <strain evidence="1">091103-1</strain>
    </source>
</reference>
<proteinExistence type="predicted"/>
<name>A0A317SN63_9PEZI</name>
<protein>
    <submittedName>
        <fullName evidence="1">Uncharacterized protein</fullName>
    </submittedName>
</protein>
<dbReference type="AlphaFoldDB" id="A0A317SN63"/>
<accession>A0A317SN63</accession>
<dbReference type="Pfam" id="PF12520">
    <property type="entry name" value="DUF3723"/>
    <property type="match status" value="1"/>
</dbReference>
<keyword evidence="2" id="KW-1185">Reference proteome</keyword>
<dbReference type="EMBL" id="PYWC01000051">
    <property type="protein sequence ID" value="PWW75120.1"/>
    <property type="molecule type" value="Genomic_DNA"/>
</dbReference>
<dbReference type="Proteomes" id="UP000246991">
    <property type="component" value="Unassembled WGS sequence"/>
</dbReference>
<evidence type="ECO:0000313" key="2">
    <source>
        <dbReference type="Proteomes" id="UP000246991"/>
    </source>
</evidence>
<gene>
    <name evidence="1" type="ORF">C7212DRAFT_364270</name>
</gene>
<sequence>MGMGTPSVRVIGRSSRESAYTADLASGTWSRRCGASPPLASGMDSMVLFASITDISDCKAVQESIQQMPQIASLFTFFEDLKYIEYWTKGFRSIIGSPQGTIHEQTDGDEKAAREFLHGSRPPGQYPIKPGELQNNICQISRILKKPEGVDITSLYLRPQVFFVFFGQRVSQRAGTKLYLNDTLGCPGSRCLAPAERASPAAESVDYPQPTHRDMAIVTEEY</sequence>
<evidence type="ECO:0000313" key="1">
    <source>
        <dbReference type="EMBL" id="PWW75120.1"/>
    </source>
</evidence>
<comment type="caution">
    <text evidence="1">The sequence shown here is derived from an EMBL/GenBank/DDBJ whole genome shotgun (WGS) entry which is preliminary data.</text>
</comment>
<organism evidence="1 2">
    <name type="scientific">Tuber magnatum</name>
    <name type="common">white Piedmont truffle</name>
    <dbReference type="NCBI Taxonomy" id="42249"/>
    <lineage>
        <taxon>Eukaryota</taxon>
        <taxon>Fungi</taxon>
        <taxon>Dikarya</taxon>
        <taxon>Ascomycota</taxon>
        <taxon>Pezizomycotina</taxon>
        <taxon>Pezizomycetes</taxon>
        <taxon>Pezizales</taxon>
        <taxon>Tuberaceae</taxon>
        <taxon>Tuber</taxon>
    </lineage>
</organism>
<dbReference type="InterPro" id="IPR022198">
    <property type="entry name" value="DUF3723"/>
</dbReference>